<dbReference type="Proteomes" id="UP000004550">
    <property type="component" value="Chromosome"/>
</dbReference>
<protein>
    <submittedName>
        <fullName evidence="1">Transposase</fullName>
    </submittedName>
</protein>
<sequence length="140" mass="15576">MTKSISEDLRTRVIAAVDGGLSRRAAAERFGVAAASVIRWVREWRETGSTRAKFQGGDMRSRRIEGHRDVILGAIEEQVDITLVELAEMLRSEHGVVFAPSTIWRFLDRHSMTVKKNGARQRAGSARRARAAARMVQGST</sequence>
<dbReference type="SUPFAM" id="SSF46689">
    <property type="entry name" value="Homeodomain-like"/>
    <property type="match status" value="1"/>
</dbReference>
<organism evidence="1 2">
    <name type="scientific">Sphingobium indicum (strain DSM 16412 / CCM 7286 / MTCC 6364 / B90A)</name>
    <dbReference type="NCBI Taxonomy" id="861109"/>
    <lineage>
        <taxon>Bacteria</taxon>
        <taxon>Pseudomonadati</taxon>
        <taxon>Pseudomonadota</taxon>
        <taxon>Alphaproteobacteria</taxon>
        <taxon>Sphingomonadales</taxon>
        <taxon>Sphingomonadaceae</taxon>
        <taxon>Sphingobium</taxon>
    </lineage>
</organism>
<evidence type="ECO:0000313" key="1">
    <source>
        <dbReference type="EMBL" id="APL95675.1"/>
    </source>
</evidence>
<accession>I5BEK5</accession>
<dbReference type="KEGG" id="sinb:SIDU_14795"/>
<reference evidence="1 2" key="1">
    <citation type="journal article" date="2012" name="J. Bacteriol.">
        <title>Genome sequence of Sphingobium indicum B90A, a hexachlorocyclohexane-degrading bacterium.</title>
        <authorList>
            <person name="Anand S."/>
            <person name="Sangwan N."/>
            <person name="Lata P."/>
            <person name="Kaur J."/>
            <person name="Dua A."/>
            <person name="Singh A.K."/>
            <person name="Verma M."/>
            <person name="Kaur J."/>
            <person name="Khurana J.P."/>
            <person name="Khurana P."/>
            <person name="Mathur S."/>
            <person name="Lal R."/>
        </authorList>
    </citation>
    <scope>NUCLEOTIDE SEQUENCE [LARGE SCALE GENOMIC DNA]</scope>
    <source>
        <strain evidence="2">DSM 16412 / CCM 7286 / MTCC 6364 / B90A</strain>
    </source>
</reference>
<dbReference type="Pfam" id="PF13384">
    <property type="entry name" value="HTH_23"/>
    <property type="match status" value="1"/>
</dbReference>
<dbReference type="EMBL" id="CP013070">
    <property type="protein sequence ID" value="APL95675.1"/>
    <property type="molecule type" value="Genomic_DNA"/>
</dbReference>
<dbReference type="InterPro" id="IPR036388">
    <property type="entry name" value="WH-like_DNA-bd_sf"/>
</dbReference>
<dbReference type="Gene3D" id="1.10.10.10">
    <property type="entry name" value="Winged helix-like DNA-binding domain superfamily/Winged helix DNA-binding domain"/>
    <property type="match status" value="1"/>
</dbReference>
<dbReference type="AlphaFoldDB" id="I5BEK5"/>
<gene>
    <name evidence="1" type="ORF">SIDU_14795</name>
</gene>
<dbReference type="InterPro" id="IPR009057">
    <property type="entry name" value="Homeodomain-like_sf"/>
</dbReference>
<evidence type="ECO:0000313" key="2">
    <source>
        <dbReference type="Proteomes" id="UP000004550"/>
    </source>
</evidence>
<proteinExistence type="predicted"/>
<name>I5BEK5_SPHIB</name>